<sequence>MASSDSLTGPPLRSRPSSYDYFDIDDVLATQDKIPCKLEVQIFNLGFLNPSSENQHLAAGAKLDLSYWLAKELCSRRRRVVSVDLPKVYREGYREILRADANVVDLHKLGPYFYGIGTKLMHFDDEENAQIVKTLQEAFTKRFRKLMDSSQNAPHEDTSLLTSKLDHTEKQIFEAGRKGVRDFLLWEAGQMAKLTTSDTVINHRKRKRSALD</sequence>
<evidence type="ECO:0000256" key="2">
    <source>
        <dbReference type="ARBA" id="ARBA00006343"/>
    </source>
</evidence>
<name>A0A6P8J324_ACTTE</name>
<evidence type="ECO:0000256" key="5">
    <source>
        <dbReference type="ARBA" id="ARBA00045258"/>
    </source>
</evidence>
<dbReference type="InterPro" id="IPR055221">
    <property type="entry name" value="PSF3_N"/>
</dbReference>
<keyword evidence="4 6" id="KW-0539">Nucleus</keyword>
<dbReference type="GO" id="GO:1902975">
    <property type="term" value="P:mitotic DNA replication initiation"/>
    <property type="evidence" value="ECO:0007669"/>
    <property type="project" value="TreeGrafter"/>
</dbReference>
<keyword evidence="3 6" id="KW-0235">DNA replication</keyword>
<comment type="subunit">
    <text evidence="6">Component of the GINS complex.</text>
</comment>
<feature type="domain" description="DNA replication complex GINS protein PSF3 N-terminal" evidence="8">
    <location>
        <begin position="22"/>
        <end position="74"/>
    </location>
</feature>
<dbReference type="Pfam" id="PF05916">
    <property type="entry name" value="Sld5"/>
    <property type="match status" value="1"/>
</dbReference>
<dbReference type="CDD" id="cd21693">
    <property type="entry name" value="GINS_B_Psf3"/>
    <property type="match status" value="1"/>
</dbReference>
<accession>A0A6P8J324</accession>
<evidence type="ECO:0000259" key="8">
    <source>
        <dbReference type="Pfam" id="PF22466"/>
    </source>
</evidence>
<dbReference type="Pfam" id="PF22466">
    <property type="entry name" value="PSF3_N"/>
    <property type="match status" value="1"/>
</dbReference>
<evidence type="ECO:0000256" key="1">
    <source>
        <dbReference type="ARBA" id="ARBA00004123"/>
    </source>
</evidence>
<proteinExistence type="inferred from homology"/>
<evidence type="ECO:0000259" key="7">
    <source>
        <dbReference type="Pfam" id="PF05916"/>
    </source>
</evidence>
<dbReference type="SUPFAM" id="SSF160059">
    <property type="entry name" value="PriA/YqbF domain"/>
    <property type="match status" value="1"/>
</dbReference>
<dbReference type="PANTHER" id="PTHR22768:SF0">
    <property type="entry name" value="DNA REPLICATION COMPLEX GINS PROTEIN PSF3"/>
    <property type="match status" value="1"/>
</dbReference>
<evidence type="ECO:0000313" key="10">
    <source>
        <dbReference type="RefSeq" id="XP_031572015.1"/>
    </source>
</evidence>
<evidence type="ECO:0000256" key="4">
    <source>
        <dbReference type="ARBA" id="ARBA00023242"/>
    </source>
</evidence>
<protein>
    <recommendedName>
        <fullName evidence="6">DNA replication complex GINS protein PSF3</fullName>
    </recommendedName>
</protein>
<feature type="domain" description="GINS subunit" evidence="7">
    <location>
        <begin position="91"/>
        <end position="186"/>
    </location>
</feature>
<dbReference type="GeneID" id="116306107"/>
<dbReference type="AlphaFoldDB" id="A0A6P8J324"/>
<organism evidence="9 10">
    <name type="scientific">Actinia tenebrosa</name>
    <name type="common">Australian red waratah sea anemone</name>
    <dbReference type="NCBI Taxonomy" id="6105"/>
    <lineage>
        <taxon>Eukaryota</taxon>
        <taxon>Metazoa</taxon>
        <taxon>Cnidaria</taxon>
        <taxon>Anthozoa</taxon>
        <taxon>Hexacorallia</taxon>
        <taxon>Actiniaria</taxon>
        <taxon>Actiniidae</taxon>
        <taxon>Actinia</taxon>
    </lineage>
</organism>
<dbReference type="Gene3D" id="1.20.58.2050">
    <property type="match status" value="1"/>
</dbReference>
<evidence type="ECO:0000313" key="9">
    <source>
        <dbReference type="Proteomes" id="UP000515163"/>
    </source>
</evidence>
<dbReference type="FunCoup" id="A0A6P8J324">
    <property type="interactions" value="1722"/>
</dbReference>
<dbReference type="CDD" id="cd11713">
    <property type="entry name" value="GINS_A_psf3"/>
    <property type="match status" value="1"/>
</dbReference>
<comment type="function">
    <text evidence="5">Required for correct functioning of the GINS complex, a complex that plays an essential role in the initiation of DNA replication, and progression of DNA replication forks. GINS complex is a core component of CDC45-MCM-GINS (CMG) helicase, the molecular machine that unwinds template DNA during replication, and around which the replisome is built.</text>
</comment>
<evidence type="ECO:0000256" key="6">
    <source>
        <dbReference type="RuleBase" id="RU367161"/>
    </source>
</evidence>
<dbReference type="OrthoDB" id="10251744at2759"/>
<dbReference type="RefSeq" id="XP_031572015.1">
    <property type="nucleotide sequence ID" value="XM_031716155.1"/>
</dbReference>
<gene>
    <name evidence="10" type="primary">LOC116306107</name>
</gene>
<comment type="subcellular location">
    <subcellularLocation>
        <location evidence="1 6">Nucleus</location>
    </subcellularLocation>
</comment>
<keyword evidence="9" id="KW-1185">Reference proteome</keyword>
<dbReference type="SUPFAM" id="SSF158573">
    <property type="entry name" value="GINS helical bundle-like"/>
    <property type="match status" value="1"/>
</dbReference>
<dbReference type="PANTHER" id="PTHR22768">
    <property type="entry name" value="DNA REPLICATION COMPLEX GINS PROTEIN PSF3"/>
    <property type="match status" value="1"/>
</dbReference>
<dbReference type="Proteomes" id="UP000515163">
    <property type="component" value="Unplaced"/>
</dbReference>
<comment type="similarity">
    <text evidence="2 6">Belongs to the GINS3/PSF3 family.</text>
</comment>
<dbReference type="InterPro" id="IPR010492">
    <property type="entry name" value="GINS_Psf3"/>
</dbReference>
<dbReference type="InterPro" id="IPR021151">
    <property type="entry name" value="GINS_A"/>
</dbReference>
<evidence type="ECO:0000256" key="3">
    <source>
        <dbReference type="ARBA" id="ARBA00022705"/>
    </source>
</evidence>
<reference evidence="10" key="1">
    <citation type="submission" date="2025-08" db="UniProtKB">
        <authorList>
            <consortium name="RefSeq"/>
        </authorList>
    </citation>
    <scope>IDENTIFICATION</scope>
    <source>
        <tissue evidence="10">Tentacle</tissue>
    </source>
</reference>
<dbReference type="InterPro" id="IPR036224">
    <property type="entry name" value="GINS_bundle-like_dom_sf"/>
</dbReference>
<comment type="function">
    <text evidence="6">The GINS complex plays an essential role in the initiation of DNA replication.</text>
</comment>
<dbReference type="InParanoid" id="A0A6P8J324"/>
<dbReference type="GO" id="GO:0000811">
    <property type="term" value="C:GINS complex"/>
    <property type="evidence" value="ECO:0007669"/>
    <property type="project" value="UniProtKB-UniRule"/>
</dbReference>
<dbReference type="InterPro" id="IPR038437">
    <property type="entry name" value="GINS_Psf3_sf"/>
</dbReference>
<dbReference type="KEGG" id="aten:116306107"/>